<proteinExistence type="predicted"/>
<dbReference type="SUPFAM" id="SSF55729">
    <property type="entry name" value="Acyl-CoA N-acyltransferases (Nat)"/>
    <property type="match status" value="1"/>
</dbReference>
<dbReference type="PROSITE" id="PS51186">
    <property type="entry name" value="GNAT"/>
    <property type="match status" value="1"/>
</dbReference>
<gene>
    <name evidence="2" type="ORF">LJD61_02875</name>
</gene>
<sequence length="179" mass="20866">MLALNLEIEDFFFRDIKKDELNKVLELYNDVDESIFATGIDRQLSIEEMGEKYLEVLINSYEFFIGIFSKGNEELIGVIKGHIDYDNSEEAWISSFLIKKDFRNTGIGNKSINAFISFMNKTYDVKKVLAGVISKNKRGMEFWINAGFQHIRVIKEYISLNNGYEDFIILKKDIKTFNK</sequence>
<protein>
    <submittedName>
        <fullName evidence="2">GNAT family N-acetyltransferase</fullName>
    </submittedName>
</protein>
<feature type="domain" description="N-acetyltransferase" evidence="1">
    <location>
        <begin position="11"/>
        <end position="175"/>
    </location>
</feature>
<dbReference type="CDD" id="cd04301">
    <property type="entry name" value="NAT_SF"/>
    <property type="match status" value="1"/>
</dbReference>
<reference evidence="2 3" key="1">
    <citation type="submission" date="2021-10" db="EMBL/GenBank/DDBJ databases">
        <title>Lutispora strain m25 sp. nov., a thermophilic, non-spore-forming bacterium isolated from a lab-scale methanogenic bioreactor digesting anaerobic sludge.</title>
        <authorList>
            <person name="El Houari A."/>
            <person name="Mcdonald J."/>
        </authorList>
    </citation>
    <scope>NUCLEOTIDE SEQUENCE [LARGE SCALE GENOMIC DNA]</scope>
    <source>
        <strain evidence="3">m25</strain>
    </source>
</reference>
<name>A0ABT1NB64_9FIRM</name>
<organism evidence="2 3">
    <name type="scientific">Lutispora saccharofermentans</name>
    <dbReference type="NCBI Taxonomy" id="3024236"/>
    <lineage>
        <taxon>Bacteria</taxon>
        <taxon>Bacillati</taxon>
        <taxon>Bacillota</taxon>
        <taxon>Clostridia</taxon>
        <taxon>Lutisporales</taxon>
        <taxon>Lutisporaceae</taxon>
        <taxon>Lutispora</taxon>
    </lineage>
</organism>
<evidence type="ECO:0000313" key="2">
    <source>
        <dbReference type="EMBL" id="MCQ1528494.1"/>
    </source>
</evidence>
<dbReference type="PANTHER" id="PTHR43328">
    <property type="entry name" value="ACETYLTRANSFERASE-RELATED"/>
    <property type="match status" value="1"/>
</dbReference>
<dbReference type="InterPro" id="IPR000182">
    <property type="entry name" value="GNAT_dom"/>
</dbReference>
<evidence type="ECO:0000313" key="3">
    <source>
        <dbReference type="Proteomes" id="UP001651880"/>
    </source>
</evidence>
<dbReference type="Gene3D" id="3.40.630.30">
    <property type="match status" value="1"/>
</dbReference>
<dbReference type="RefSeq" id="WP_255225977.1">
    <property type="nucleotide sequence ID" value="NZ_JAJEKE010000001.1"/>
</dbReference>
<dbReference type="PANTHER" id="PTHR43328:SF1">
    <property type="entry name" value="N-ACETYLTRANSFERASE DOMAIN-CONTAINING PROTEIN"/>
    <property type="match status" value="1"/>
</dbReference>
<dbReference type="InterPro" id="IPR016181">
    <property type="entry name" value="Acyl_CoA_acyltransferase"/>
</dbReference>
<dbReference type="EMBL" id="JAJEKE010000001">
    <property type="protein sequence ID" value="MCQ1528494.1"/>
    <property type="molecule type" value="Genomic_DNA"/>
</dbReference>
<accession>A0ABT1NB64</accession>
<comment type="caution">
    <text evidence="2">The sequence shown here is derived from an EMBL/GenBank/DDBJ whole genome shotgun (WGS) entry which is preliminary data.</text>
</comment>
<keyword evidence="3" id="KW-1185">Reference proteome</keyword>
<dbReference type="Pfam" id="PF13420">
    <property type="entry name" value="Acetyltransf_4"/>
    <property type="match status" value="1"/>
</dbReference>
<dbReference type="Proteomes" id="UP001651880">
    <property type="component" value="Unassembled WGS sequence"/>
</dbReference>
<evidence type="ECO:0000259" key="1">
    <source>
        <dbReference type="PROSITE" id="PS51186"/>
    </source>
</evidence>